<dbReference type="OrthoDB" id="551217at2759"/>
<dbReference type="EMBL" id="LSYV01000027">
    <property type="protein sequence ID" value="KXZ48654.1"/>
    <property type="molecule type" value="Genomic_DNA"/>
</dbReference>
<dbReference type="STRING" id="33097.A0A150GFQ9"/>
<comment type="caution">
    <text evidence="4">The sequence shown here is derived from an EMBL/GenBank/DDBJ whole genome shotgun (WGS) entry which is preliminary data.</text>
</comment>
<accession>A0A150GFQ9</accession>
<evidence type="ECO:0000313" key="5">
    <source>
        <dbReference type="Proteomes" id="UP000075714"/>
    </source>
</evidence>
<sequence length="1062" mass="106062">MARRSGRHPWPRLGQASRPLLLVLLLAALAALPRPAVSQVNIASIKVSLSPGGAIAPLTADGYYAIATGAKPDLVFSVTGSGASAQFNLMAWYNYGNSTGTGPLRKSGSSVAIAPAGSTSNTLVNGNNAQTLPFSAAFNETWVLTAAGGIATGCYVFRVWLVLPGTMTYSGSPASAGARVGSPVAAKCSDVVNVPPNCDTALFSYLPATGFQSGNATIAQPTSGSSCQSLVFTIPSGACTDLEGTSLVYRWDAFRSSSSSIALTKYGSNVSFTTGLPGLELPAGVWSINLTVSDSPANAALTESKIIWYNYLTINPCSFNYAPDAPALATSPACGPNVTVSATASDPNGDTVSYQFVVTSSGGATVSTRAYSTTSAYAFATSGTAAATYIPIVRLANAAVSKPFAVITISVTGASRSANPATHTGCGQPKSSSAVPISIPAGYLPPQFPANPPLPPEQPSPPPRPPRPPPSPPLPPSAAVVSSTLEVNTYITGASDLGPLSEALGADYLLTLAARRILFRVRIPINTTMVGAGCNDTQVMSAMAQMSATVGLNSSNVVAVCTLEAYNATADYYNATTAAAAVERNGAAPPSPPLAPPAARRHRRRLQQPAASSDDGGASAPSPPPPPTPPSAPTLLPLPSPPPPPSECKGALAVSISLVFSAEADAATAAERVRKLLRVKVLERTPCGSSPIDAPSIESTTTTTILAVSRVMPDGASSRSTLCSEVAAAAEAAVVMVLGKASTGVVAAAAGGAGAAASCTVRPATAEVLASLSGADAVSGLQGSYNRDGGGPNAPRGDGAVSEPPAAPPGGGGPPAAARARGMPIWVIATVAAIGTFLIAGAVTGVMWLTKRRRLLERELEVRAVANTFSPDNLVPSIRVLQRLPDEFTRLSSAGVAPATAAASAATAAAAGGAARGGLPRATLLAAGTGAAAAGGRPVMVSNPAFDVQATGGGGAAAAAAAAAAAVAPRLPSRTEVTMLQPGDTGHDVAEELEAARQHAAAPAAAGVASAAGLMGAVRRASVLADIAAFVPNAMRRASVVLFNAGAGAGGRAQGYRLPDAA</sequence>
<protein>
    <recommendedName>
        <fullName evidence="6">Cadherin domain-containing protein</fullName>
    </recommendedName>
</protein>
<keyword evidence="2" id="KW-0472">Membrane</keyword>
<evidence type="ECO:0000256" key="1">
    <source>
        <dbReference type="SAM" id="MobiDB-lite"/>
    </source>
</evidence>
<evidence type="ECO:0008006" key="6">
    <source>
        <dbReference type="Google" id="ProtNLM"/>
    </source>
</evidence>
<feature type="compositionally biased region" description="Pro residues" evidence="1">
    <location>
        <begin position="621"/>
        <end position="646"/>
    </location>
</feature>
<keyword evidence="2" id="KW-1133">Transmembrane helix</keyword>
<gene>
    <name evidence="4" type="ORF">GPECTOR_26g557</name>
</gene>
<organism evidence="4 5">
    <name type="scientific">Gonium pectorale</name>
    <name type="common">Green alga</name>
    <dbReference type="NCBI Taxonomy" id="33097"/>
    <lineage>
        <taxon>Eukaryota</taxon>
        <taxon>Viridiplantae</taxon>
        <taxon>Chlorophyta</taxon>
        <taxon>core chlorophytes</taxon>
        <taxon>Chlorophyceae</taxon>
        <taxon>CS clade</taxon>
        <taxon>Chlamydomonadales</taxon>
        <taxon>Volvocaceae</taxon>
        <taxon>Gonium</taxon>
    </lineage>
</organism>
<evidence type="ECO:0000256" key="2">
    <source>
        <dbReference type="SAM" id="Phobius"/>
    </source>
</evidence>
<proteinExistence type="predicted"/>
<feature type="region of interest" description="Disordered" evidence="1">
    <location>
        <begin position="446"/>
        <end position="479"/>
    </location>
</feature>
<keyword evidence="3" id="KW-0732">Signal</keyword>
<name>A0A150GFQ9_GONPE</name>
<reference evidence="5" key="1">
    <citation type="journal article" date="2016" name="Nat. Commun.">
        <title>The Gonium pectorale genome demonstrates co-option of cell cycle regulation during the evolution of multicellularity.</title>
        <authorList>
            <person name="Hanschen E.R."/>
            <person name="Marriage T.N."/>
            <person name="Ferris P.J."/>
            <person name="Hamaji T."/>
            <person name="Toyoda A."/>
            <person name="Fujiyama A."/>
            <person name="Neme R."/>
            <person name="Noguchi H."/>
            <person name="Minakuchi Y."/>
            <person name="Suzuki M."/>
            <person name="Kawai-Toyooka H."/>
            <person name="Smith D.R."/>
            <person name="Sparks H."/>
            <person name="Anderson J."/>
            <person name="Bakaric R."/>
            <person name="Luria V."/>
            <person name="Karger A."/>
            <person name="Kirschner M.W."/>
            <person name="Durand P.M."/>
            <person name="Michod R.E."/>
            <person name="Nozaki H."/>
            <person name="Olson B.J."/>
        </authorList>
    </citation>
    <scope>NUCLEOTIDE SEQUENCE [LARGE SCALE GENOMIC DNA]</scope>
    <source>
        <strain evidence="5">NIES-2863</strain>
    </source>
</reference>
<keyword evidence="2" id="KW-0812">Transmembrane</keyword>
<feature type="signal peptide" evidence="3">
    <location>
        <begin position="1"/>
        <end position="38"/>
    </location>
</feature>
<evidence type="ECO:0000256" key="3">
    <source>
        <dbReference type="SAM" id="SignalP"/>
    </source>
</evidence>
<feature type="region of interest" description="Disordered" evidence="1">
    <location>
        <begin position="584"/>
        <end position="647"/>
    </location>
</feature>
<feature type="compositionally biased region" description="Low complexity" evidence="1">
    <location>
        <begin position="607"/>
        <end position="620"/>
    </location>
</feature>
<feature type="compositionally biased region" description="Pro residues" evidence="1">
    <location>
        <begin position="446"/>
        <end position="476"/>
    </location>
</feature>
<keyword evidence="5" id="KW-1185">Reference proteome</keyword>
<dbReference type="AlphaFoldDB" id="A0A150GFQ9"/>
<feature type="chain" id="PRO_5007562020" description="Cadherin domain-containing protein" evidence="3">
    <location>
        <begin position="39"/>
        <end position="1062"/>
    </location>
</feature>
<feature type="transmembrane region" description="Helical" evidence="2">
    <location>
        <begin position="825"/>
        <end position="849"/>
    </location>
</feature>
<evidence type="ECO:0000313" key="4">
    <source>
        <dbReference type="EMBL" id="KXZ48654.1"/>
    </source>
</evidence>
<dbReference type="Proteomes" id="UP000075714">
    <property type="component" value="Unassembled WGS sequence"/>
</dbReference>
<feature type="region of interest" description="Disordered" evidence="1">
    <location>
        <begin position="783"/>
        <end position="816"/>
    </location>
</feature>